<accession>A0A061R8H6</accession>
<protein>
    <submittedName>
        <fullName evidence="2">Uncharacterized protein</fullName>
    </submittedName>
</protein>
<dbReference type="AlphaFoldDB" id="A0A061R8H6"/>
<feature type="region of interest" description="Disordered" evidence="1">
    <location>
        <begin position="120"/>
        <end position="185"/>
    </location>
</feature>
<gene>
    <name evidence="2" type="ORF">TSPGSL018_9123</name>
</gene>
<proteinExistence type="predicted"/>
<feature type="compositionally biased region" description="Basic and acidic residues" evidence="1">
    <location>
        <begin position="9"/>
        <end position="24"/>
    </location>
</feature>
<feature type="region of interest" description="Disordered" evidence="1">
    <location>
        <begin position="1"/>
        <end position="24"/>
    </location>
</feature>
<evidence type="ECO:0000313" key="2">
    <source>
        <dbReference type="EMBL" id="JAC68273.1"/>
    </source>
</evidence>
<organism evidence="2">
    <name type="scientific">Tetraselmis sp. GSL018</name>
    <dbReference type="NCBI Taxonomy" id="582737"/>
    <lineage>
        <taxon>Eukaryota</taxon>
        <taxon>Viridiplantae</taxon>
        <taxon>Chlorophyta</taxon>
        <taxon>core chlorophytes</taxon>
        <taxon>Chlorodendrophyceae</taxon>
        <taxon>Chlorodendrales</taxon>
        <taxon>Chlorodendraceae</taxon>
        <taxon>Tetraselmis</taxon>
    </lineage>
</organism>
<reference evidence="2" key="1">
    <citation type="submission" date="2014-05" db="EMBL/GenBank/DDBJ databases">
        <title>The transcriptome of the halophilic microalga Tetraselmis sp. GSL018 isolated from the Great Salt Lake, Utah.</title>
        <authorList>
            <person name="Jinkerson R.E."/>
            <person name="D'Adamo S."/>
            <person name="Posewitz M.C."/>
        </authorList>
    </citation>
    <scope>NUCLEOTIDE SEQUENCE</scope>
    <source>
        <strain evidence="2">GSL018</strain>
    </source>
</reference>
<name>A0A061R8H6_9CHLO</name>
<feature type="non-terminal residue" evidence="2">
    <location>
        <position position="1"/>
    </location>
</feature>
<feature type="compositionally biased region" description="Polar residues" evidence="1">
    <location>
        <begin position="152"/>
        <end position="185"/>
    </location>
</feature>
<dbReference type="EMBL" id="GBEZ01018134">
    <property type="protein sequence ID" value="JAC68273.1"/>
    <property type="molecule type" value="Transcribed_RNA"/>
</dbReference>
<evidence type="ECO:0000256" key="1">
    <source>
        <dbReference type="SAM" id="MobiDB-lite"/>
    </source>
</evidence>
<sequence>ALLLLAGQQHEREERGRVDGEHPGEEDALELAAVARDAAAVDPHVEAPRLLDRVCERRHLPAAHVEVEVLGQRHRVWLPPVAHRQRVLHPQERGLVAPHPLPEMGAPPRWPRRAARSCLASTTRPKPAPCVSSRSKLHGSSRETRSRMSMAARTTQISGGNSDNASIAKQYAQQHSKTTFLYRQD</sequence>